<evidence type="ECO:0000313" key="9">
    <source>
        <dbReference type="Proteomes" id="UP000799766"/>
    </source>
</evidence>
<dbReference type="FunFam" id="3.30.540.10:FF:000004">
    <property type="entry name" value="Inositol-1-monophosphatase"/>
    <property type="match status" value="1"/>
</dbReference>
<evidence type="ECO:0000256" key="5">
    <source>
        <dbReference type="ARBA" id="ARBA00022842"/>
    </source>
</evidence>
<feature type="binding site" evidence="6">
    <location>
        <position position="125"/>
    </location>
    <ligand>
        <name>Mg(2+)</name>
        <dbReference type="ChEBI" id="CHEBI:18420"/>
        <label>1</label>
        <note>catalytic</note>
    </ligand>
</feature>
<dbReference type="InterPro" id="IPR033942">
    <property type="entry name" value="IMPase"/>
</dbReference>
<feature type="binding site" evidence="6">
    <location>
        <position position="270"/>
    </location>
    <ligand>
        <name>Mg(2+)</name>
        <dbReference type="ChEBI" id="CHEBI:18420"/>
        <label>1</label>
        <note>catalytic</note>
    </ligand>
</feature>
<dbReference type="InterPro" id="IPR000760">
    <property type="entry name" value="Inositol_monophosphatase-like"/>
</dbReference>
<feature type="binding site" evidence="6">
    <location>
        <position position="126"/>
    </location>
    <ligand>
        <name>Mg(2+)</name>
        <dbReference type="ChEBI" id="CHEBI:18420"/>
        <label>1</label>
        <note>catalytic</note>
    </ligand>
</feature>
<keyword evidence="9" id="KW-1185">Reference proteome</keyword>
<keyword evidence="4 6" id="KW-0479">Metal-binding</keyword>
<keyword evidence="5 6" id="KW-0460">Magnesium</keyword>
<dbReference type="InterPro" id="IPR020550">
    <property type="entry name" value="Inositol_monophosphatase_CS"/>
</dbReference>
<dbReference type="SUPFAM" id="SSF56655">
    <property type="entry name" value="Carbohydrate phosphatase"/>
    <property type="match status" value="1"/>
</dbReference>
<gene>
    <name evidence="8" type="ORF">BDY21DRAFT_350815</name>
</gene>
<dbReference type="GO" id="GO:0046854">
    <property type="term" value="P:phosphatidylinositol phosphate biosynthetic process"/>
    <property type="evidence" value="ECO:0007669"/>
    <property type="project" value="InterPro"/>
</dbReference>
<dbReference type="EC" id="3.1.3.25" evidence="7"/>
<dbReference type="PRINTS" id="PR00377">
    <property type="entry name" value="IMPHPHTASES"/>
</dbReference>
<proteinExistence type="inferred from homology"/>
<dbReference type="OrthoDB" id="10254945at2759"/>
<comment type="cofactor">
    <cofactor evidence="2 6 7">
        <name>Mg(2+)</name>
        <dbReference type="ChEBI" id="CHEBI:18420"/>
    </cofactor>
</comment>
<evidence type="ECO:0000256" key="6">
    <source>
        <dbReference type="PIRSR" id="PIRSR600760-2"/>
    </source>
</evidence>
<keyword evidence="7" id="KW-0378">Hydrolase</keyword>
<dbReference type="CDD" id="cd01639">
    <property type="entry name" value="IMPase"/>
    <property type="match status" value="1"/>
</dbReference>
<dbReference type="GO" id="GO:0046872">
    <property type="term" value="F:metal ion binding"/>
    <property type="evidence" value="ECO:0007669"/>
    <property type="project" value="UniProtKB-KW"/>
</dbReference>
<dbReference type="GO" id="GO:0006021">
    <property type="term" value="P:inositol biosynthetic process"/>
    <property type="evidence" value="ECO:0007669"/>
    <property type="project" value="UniProtKB-UniPathway"/>
</dbReference>
<dbReference type="FunFam" id="3.40.190.80:FF:000012">
    <property type="entry name" value="Inositol-1-monophosphatase"/>
    <property type="match status" value="1"/>
</dbReference>
<dbReference type="GO" id="GO:0007165">
    <property type="term" value="P:signal transduction"/>
    <property type="evidence" value="ECO:0007669"/>
    <property type="project" value="TreeGrafter"/>
</dbReference>
<sequence length="338" mass="36426">MSGPLRPIYTRMNEAEANASQMSSPTGTVMDAFEPTYDFHEIRDTLVSVAQVAGDMMRAADPSVREDSDTKRNSADRVTECDKAVEMMVLDRLTTKYPSFDFLGEETSKAGQTLGDGPTFVCDPIDGTLNFIHGFPNCAVSLALAIERKPVVGVVFNPFRRELYSAIRGFGATVEYADGSVHSLPTSGPEPPALSRGLNGCLVALEWGSERQGPNWELRTGMAIKLLSAQATGGAMCHSVRSSGSAALDLCYVAAGTIDAFWEGGCWAWDVAAGWLIVEEAGGLMASANPGDWDPTVEGRLYLAVRGASGGREEVVEEIWRHMGERKFVFGKKHASKS</sequence>
<feature type="binding site" evidence="6">
    <location>
        <position position="105"/>
    </location>
    <ligand>
        <name>Mg(2+)</name>
        <dbReference type="ChEBI" id="CHEBI:18420"/>
        <label>1</label>
        <note>catalytic</note>
    </ligand>
</feature>
<comment type="similarity">
    <text evidence="3 7">Belongs to the inositol monophosphatase superfamily.</text>
</comment>
<evidence type="ECO:0000256" key="2">
    <source>
        <dbReference type="ARBA" id="ARBA00001946"/>
    </source>
</evidence>
<evidence type="ECO:0000313" key="8">
    <source>
        <dbReference type="EMBL" id="KAF2455429.1"/>
    </source>
</evidence>
<dbReference type="Proteomes" id="UP000799766">
    <property type="component" value="Unassembled WGS sequence"/>
</dbReference>
<feature type="binding site" evidence="6">
    <location>
        <position position="123"/>
    </location>
    <ligand>
        <name>Mg(2+)</name>
        <dbReference type="ChEBI" id="CHEBI:18420"/>
        <label>1</label>
        <note>catalytic</note>
    </ligand>
</feature>
<protein>
    <recommendedName>
        <fullName evidence="7">Inositol-1-monophosphatase</fullName>
        <ecNumber evidence="7">3.1.3.25</ecNumber>
    </recommendedName>
</protein>
<dbReference type="PROSITE" id="PS00630">
    <property type="entry name" value="IMP_2"/>
    <property type="match status" value="1"/>
</dbReference>
<organism evidence="8 9">
    <name type="scientific">Lineolata rhizophorae</name>
    <dbReference type="NCBI Taxonomy" id="578093"/>
    <lineage>
        <taxon>Eukaryota</taxon>
        <taxon>Fungi</taxon>
        <taxon>Dikarya</taxon>
        <taxon>Ascomycota</taxon>
        <taxon>Pezizomycotina</taxon>
        <taxon>Dothideomycetes</taxon>
        <taxon>Dothideomycetes incertae sedis</taxon>
        <taxon>Lineolatales</taxon>
        <taxon>Lineolataceae</taxon>
        <taxon>Lineolata</taxon>
    </lineage>
</organism>
<dbReference type="PANTHER" id="PTHR20854">
    <property type="entry name" value="INOSITOL MONOPHOSPHATASE"/>
    <property type="match status" value="1"/>
</dbReference>
<accession>A0A6A6NUL1</accession>
<dbReference type="EMBL" id="MU001687">
    <property type="protein sequence ID" value="KAF2455429.1"/>
    <property type="molecule type" value="Genomic_DNA"/>
</dbReference>
<evidence type="ECO:0000256" key="3">
    <source>
        <dbReference type="ARBA" id="ARBA00009759"/>
    </source>
</evidence>
<evidence type="ECO:0000256" key="1">
    <source>
        <dbReference type="ARBA" id="ARBA00001033"/>
    </source>
</evidence>
<dbReference type="GO" id="GO:0008934">
    <property type="term" value="F:inositol monophosphate 1-phosphatase activity"/>
    <property type="evidence" value="ECO:0007669"/>
    <property type="project" value="InterPro"/>
</dbReference>
<evidence type="ECO:0000256" key="7">
    <source>
        <dbReference type="RuleBase" id="RU364068"/>
    </source>
</evidence>
<dbReference type="UniPathway" id="UPA00823">
    <property type="reaction ID" value="UER00788"/>
</dbReference>
<dbReference type="Pfam" id="PF00459">
    <property type="entry name" value="Inositol_P"/>
    <property type="match status" value="1"/>
</dbReference>
<comment type="pathway">
    <text evidence="7">Polyol metabolism; myo-inositol biosynthesis; myo-inositol from D-glucose 6-phosphate: step 2/2.</text>
</comment>
<dbReference type="PANTHER" id="PTHR20854:SF4">
    <property type="entry name" value="INOSITOL-1-MONOPHOSPHATASE-RELATED"/>
    <property type="match status" value="1"/>
</dbReference>
<dbReference type="Gene3D" id="3.40.190.80">
    <property type="match status" value="1"/>
</dbReference>
<dbReference type="AlphaFoldDB" id="A0A6A6NUL1"/>
<comment type="catalytic activity">
    <reaction evidence="1 7">
        <text>a myo-inositol phosphate + H2O = myo-inositol + phosphate</text>
        <dbReference type="Rhea" id="RHEA:24056"/>
        <dbReference type="ChEBI" id="CHEBI:15377"/>
        <dbReference type="ChEBI" id="CHEBI:17268"/>
        <dbReference type="ChEBI" id="CHEBI:43474"/>
        <dbReference type="ChEBI" id="CHEBI:84139"/>
        <dbReference type="EC" id="3.1.3.25"/>
    </reaction>
</comment>
<dbReference type="Gene3D" id="3.30.540.10">
    <property type="entry name" value="Fructose-1,6-Bisphosphatase, subunit A, domain 1"/>
    <property type="match status" value="1"/>
</dbReference>
<name>A0A6A6NUL1_9PEZI</name>
<evidence type="ECO:0000256" key="4">
    <source>
        <dbReference type="ARBA" id="ARBA00022723"/>
    </source>
</evidence>
<reference evidence="8" key="1">
    <citation type="journal article" date="2020" name="Stud. Mycol.">
        <title>101 Dothideomycetes genomes: a test case for predicting lifestyles and emergence of pathogens.</title>
        <authorList>
            <person name="Haridas S."/>
            <person name="Albert R."/>
            <person name="Binder M."/>
            <person name="Bloem J."/>
            <person name="Labutti K."/>
            <person name="Salamov A."/>
            <person name="Andreopoulos B."/>
            <person name="Baker S."/>
            <person name="Barry K."/>
            <person name="Bills G."/>
            <person name="Bluhm B."/>
            <person name="Cannon C."/>
            <person name="Castanera R."/>
            <person name="Culley D."/>
            <person name="Daum C."/>
            <person name="Ezra D."/>
            <person name="Gonzalez J."/>
            <person name="Henrissat B."/>
            <person name="Kuo A."/>
            <person name="Liang C."/>
            <person name="Lipzen A."/>
            <person name="Lutzoni F."/>
            <person name="Magnuson J."/>
            <person name="Mondo S."/>
            <person name="Nolan M."/>
            <person name="Ohm R."/>
            <person name="Pangilinan J."/>
            <person name="Park H.-J."/>
            <person name="Ramirez L."/>
            <person name="Alfaro M."/>
            <person name="Sun H."/>
            <person name="Tritt A."/>
            <person name="Yoshinaga Y."/>
            <person name="Zwiers L.-H."/>
            <person name="Turgeon B."/>
            <person name="Goodwin S."/>
            <person name="Spatafora J."/>
            <person name="Crous P."/>
            <person name="Grigoriev I."/>
        </authorList>
    </citation>
    <scope>NUCLEOTIDE SEQUENCE</scope>
    <source>
        <strain evidence="8">ATCC 16933</strain>
    </source>
</reference>